<name>A0A933LPY8_UNCTE</name>
<accession>A0A933LPY8</accession>
<dbReference type="EMBL" id="JACQWF010000205">
    <property type="protein sequence ID" value="MBI4595618.1"/>
    <property type="molecule type" value="Genomic_DNA"/>
</dbReference>
<evidence type="ECO:0008006" key="3">
    <source>
        <dbReference type="Google" id="ProtNLM"/>
    </source>
</evidence>
<organism evidence="1 2">
    <name type="scientific">Tectimicrobiota bacterium</name>
    <dbReference type="NCBI Taxonomy" id="2528274"/>
    <lineage>
        <taxon>Bacteria</taxon>
        <taxon>Pseudomonadati</taxon>
        <taxon>Nitrospinota/Tectimicrobiota group</taxon>
        <taxon>Candidatus Tectimicrobiota</taxon>
    </lineage>
</organism>
<sequence length="52" mass="5831">MEIKAIDIHVHPPTPEYLESQGKYLEATAKYFGIKIQSKSAEELPKNTGSLK</sequence>
<dbReference type="AlphaFoldDB" id="A0A933LPY8"/>
<gene>
    <name evidence="1" type="ORF">HY730_04475</name>
</gene>
<proteinExistence type="predicted"/>
<dbReference type="Proteomes" id="UP000772181">
    <property type="component" value="Unassembled WGS sequence"/>
</dbReference>
<protein>
    <recommendedName>
        <fullName evidence="3">Amidohydrolase</fullName>
    </recommendedName>
</protein>
<evidence type="ECO:0000313" key="1">
    <source>
        <dbReference type="EMBL" id="MBI4595618.1"/>
    </source>
</evidence>
<comment type="caution">
    <text evidence="1">The sequence shown here is derived from an EMBL/GenBank/DDBJ whole genome shotgun (WGS) entry which is preliminary data.</text>
</comment>
<evidence type="ECO:0000313" key="2">
    <source>
        <dbReference type="Proteomes" id="UP000772181"/>
    </source>
</evidence>
<reference evidence="1" key="1">
    <citation type="submission" date="2020-07" db="EMBL/GenBank/DDBJ databases">
        <title>Huge and variable diversity of episymbiotic CPR bacteria and DPANN archaea in groundwater ecosystems.</title>
        <authorList>
            <person name="He C.Y."/>
            <person name="Keren R."/>
            <person name="Whittaker M."/>
            <person name="Farag I.F."/>
            <person name="Doudna J."/>
            <person name="Cate J.H.D."/>
            <person name="Banfield J.F."/>
        </authorList>
    </citation>
    <scope>NUCLEOTIDE SEQUENCE</scope>
    <source>
        <strain evidence="1">NC_groundwater_1482_Ag_S-0.65um_47_24</strain>
    </source>
</reference>